<keyword evidence="3" id="KW-1185">Reference proteome</keyword>
<feature type="region of interest" description="Disordered" evidence="1">
    <location>
        <begin position="72"/>
        <end position="96"/>
    </location>
</feature>
<dbReference type="Pfam" id="PF11142">
    <property type="entry name" value="DUF2917"/>
    <property type="match status" value="1"/>
</dbReference>
<evidence type="ECO:0000313" key="2">
    <source>
        <dbReference type="EMBL" id="MCW1883529.1"/>
    </source>
</evidence>
<protein>
    <submittedName>
        <fullName evidence="2">DUF2917 domain-containing protein</fullName>
    </submittedName>
</protein>
<proteinExistence type="predicted"/>
<dbReference type="InterPro" id="IPR021317">
    <property type="entry name" value="DUF2917"/>
</dbReference>
<dbReference type="RefSeq" id="WP_264499488.1">
    <property type="nucleotide sequence ID" value="NZ_JAPDDS010000001.1"/>
</dbReference>
<accession>A0ABT3FJK9</accession>
<comment type="caution">
    <text evidence="2">The sequence shown here is derived from an EMBL/GenBank/DDBJ whole genome shotgun (WGS) entry which is preliminary data.</text>
</comment>
<organism evidence="2 3">
    <name type="scientific">Luteolibacter flavescens</name>
    <dbReference type="NCBI Taxonomy" id="1859460"/>
    <lineage>
        <taxon>Bacteria</taxon>
        <taxon>Pseudomonadati</taxon>
        <taxon>Verrucomicrobiota</taxon>
        <taxon>Verrucomicrobiia</taxon>
        <taxon>Verrucomicrobiales</taxon>
        <taxon>Verrucomicrobiaceae</taxon>
        <taxon>Luteolibacter</taxon>
    </lineage>
</organism>
<name>A0ABT3FJK9_9BACT</name>
<dbReference type="EMBL" id="JAPDDS010000001">
    <property type="protein sequence ID" value="MCW1883529.1"/>
    <property type="molecule type" value="Genomic_DNA"/>
</dbReference>
<evidence type="ECO:0000313" key="3">
    <source>
        <dbReference type="Proteomes" id="UP001207930"/>
    </source>
</evidence>
<sequence length="96" mass="10224">MKISLKNRAVVSLDLSTGDRLRLATDAGTAWVTMEGRADDLALTASQALAFSGPGRLVIEAIDGGMTIHATRTTHRPVTEGTTAALPHTRQDLARR</sequence>
<gene>
    <name evidence="2" type="ORF">OKA04_02245</name>
</gene>
<evidence type="ECO:0000256" key="1">
    <source>
        <dbReference type="SAM" id="MobiDB-lite"/>
    </source>
</evidence>
<dbReference type="Proteomes" id="UP001207930">
    <property type="component" value="Unassembled WGS sequence"/>
</dbReference>
<reference evidence="2 3" key="1">
    <citation type="submission" date="2022-10" db="EMBL/GenBank/DDBJ databases">
        <title>Luteolibacter flavescens strain MCCC 1K03193, whole genome shotgun sequencing project.</title>
        <authorList>
            <person name="Zhao G."/>
            <person name="Shen L."/>
        </authorList>
    </citation>
    <scope>NUCLEOTIDE SEQUENCE [LARGE SCALE GENOMIC DNA]</scope>
    <source>
        <strain evidence="2 3">MCCC 1K03193</strain>
    </source>
</reference>